<gene>
    <name evidence="1" type="ORF">CVN68_00520</name>
</gene>
<evidence type="ECO:0000313" key="2">
    <source>
        <dbReference type="Proteomes" id="UP000229081"/>
    </source>
</evidence>
<proteinExistence type="predicted"/>
<dbReference type="Proteomes" id="UP000229081">
    <property type="component" value="Chromosome"/>
</dbReference>
<dbReference type="AlphaFoldDB" id="A0A2K8M9V2"/>
<organism evidence="1 2">
    <name type="scientific">Sphingomonas psychrotolerans</name>
    <dbReference type="NCBI Taxonomy" id="1327635"/>
    <lineage>
        <taxon>Bacteria</taxon>
        <taxon>Pseudomonadati</taxon>
        <taxon>Pseudomonadota</taxon>
        <taxon>Alphaproteobacteria</taxon>
        <taxon>Sphingomonadales</taxon>
        <taxon>Sphingomonadaceae</taxon>
        <taxon>Sphingomonas</taxon>
    </lineage>
</organism>
<reference evidence="1 2" key="1">
    <citation type="submission" date="2017-11" db="EMBL/GenBank/DDBJ databases">
        <title>Complete genome sequence of Sphingomonas sp. Strain Cra20, a psychrotolerant potential plant growth promoting rhizobacteria.</title>
        <authorList>
            <person name="Luo Y."/>
        </authorList>
    </citation>
    <scope>NUCLEOTIDE SEQUENCE [LARGE SCALE GENOMIC DNA]</scope>
    <source>
        <strain evidence="1 2">Cra20</strain>
    </source>
</reference>
<protein>
    <submittedName>
        <fullName evidence="1">Uncharacterized protein</fullName>
    </submittedName>
</protein>
<dbReference type="KEGG" id="sphc:CVN68_00520"/>
<dbReference type="EMBL" id="CP024923">
    <property type="protein sequence ID" value="ATY30660.1"/>
    <property type="molecule type" value="Genomic_DNA"/>
</dbReference>
<accession>A0A2K8M9V2</accession>
<sequence>MNSAANDWEAAPWDACDEVADRQLEGYRERSVKPIQWQAIRSIVPNGKLFGLEKQWFVSRDVEYFAEHGDEQLLLIQLAWHGFPDPPEWGLVSRAAGNENARWSEWGYFAHLPACWSLPQDQ</sequence>
<keyword evidence="2" id="KW-1185">Reference proteome</keyword>
<name>A0A2K8M9V2_9SPHN</name>
<evidence type="ECO:0000313" key="1">
    <source>
        <dbReference type="EMBL" id="ATY30660.1"/>
    </source>
</evidence>